<keyword evidence="1" id="KW-0175">Coiled coil</keyword>
<evidence type="ECO:0000313" key="3">
    <source>
        <dbReference type="EMBL" id="CAB4021769.1"/>
    </source>
</evidence>
<reference evidence="3" key="1">
    <citation type="submission" date="2020-04" db="EMBL/GenBank/DDBJ databases">
        <authorList>
            <person name="Alioto T."/>
            <person name="Alioto T."/>
            <person name="Gomez Garrido J."/>
        </authorList>
    </citation>
    <scope>NUCLEOTIDE SEQUENCE</scope>
    <source>
        <strain evidence="3">A484AB</strain>
    </source>
</reference>
<proteinExistence type="predicted"/>
<keyword evidence="4" id="KW-1185">Reference proteome</keyword>
<feature type="coiled-coil region" evidence="1">
    <location>
        <begin position="31"/>
        <end position="58"/>
    </location>
</feature>
<sequence>NIETTEIEKTLDTVHSKWVKYLKVHEDYSQLINNTRDLERLSIQRQSLERKINECNQLAIGQLNKSIRSLQRDSKFENGLHLKDDDKLSVSVQSSVSMSRSSKSRRSGGSSVSSRVKTAARSAELARLKLEQAERRAKAKEKQMQEQIECELQDLRDQAEYSQLEAELLAADQADERYSDCGSMRSLSKAVTGNRVNMKVEVKNSTPQDRAFYKTDHPSTRPELVKSPPESVVDSKQGIASLSEKCNDMEPSSPEFKPSVDKTKPDLTTTLLEMNQQLISAMKQGTETTTVMKAMLQRQGIPKPQPMKFRGDPAQFPVFKNRVEVWLNEREFDERKKITRLLSFVEGDARDAIEHCELKSNGFSEAMKILESQYGHPSSVVKASLKRVMVGPRIERGDNNSLAKLRNNLRSCLEVLKDNENYKHEINASSNVERVVDRLPMHMRIEWVKNVPKIRHETKLNPTLQHVLELVERQLRIMNGPQYGHILTTKRKPIDPKNKLPKPPPKPPLQNQISTLTKTSKIPAFVRVARVNIHSQTVNPLLRKHLKSDGKS</sequence>
<dbReference type="Pfam" id="PF03564">
    <property type="entry name" value="DUF1759"/>
    <property type="match status" value="1"/>
</dbReference>
<protein>
    <submittedName>
        <fullName evidence="3">Uncharacterized protein</fullName>
    </submittedName>
</protein>
<dbReference type="PANTHER" id="PTHR47331">
    <property type="entry name" value="PHD-TYPE DOMAIN-CONTAINING PROTEIN"/>
    <property type="match status" value="1"/>
</dbReference>
<evidence type="ECO:0000256" key="1">
    <source>
        <dbReference type="SAM" id="Coils"/>
    </source>
</evidence>
<accession>A0A7D9J4E3</accession>
<evidence type="ECO:0000256" key="2">
    <source>
        <dbReference type="SAM" id="MobiDB-lite"/>
    </source>
</evidence>
<feature type="region of interest" description="Disordered" evidence="2">
    <location>
        <begin position="210"/>
        <end position="233"/>
    </location>
</feature>
<dbReference type="AlphaFoldDB" id="A0A7D9J4E3"/>
<feature type="compositionally biased region" description="Basic and acidic residues" evidence="2">
    <location>
        <begin position="211"/>
        <end position="224"/>
    </location>
</feature>
<gene>
    <name evidence="3" type="ORF">PACLA_8A067096</name>
</gene>
<comment type="caution">
    <text evidence="3">The sequence shown here is derived from an EMBL/GenBank/DDBJ whole genome shotgun (WGS) entry which is preliminary data.</text>
</comment>
<feature type="non-terminal residue" evidence="3">
    <location>
        <position position="1"/>
    </location>
</feature>
<dbReference type="Proteomes" id="UP001152795">
    <property type="component" value="Unassembled WGS sequence"/>
</dbReference>
<organism evidence="3 4">
    <name type="scientific">Paramuricea clavata</name>
    <name type="common">Red gorgonian</name>
    <name type="synonym">Violescent sea-whip</name>
    <dbReference type="NCBI Taxonomy" id="317549"/>
    <lineage>
        <taxon>Eukaryota</taxon>
        <taxon>Metazoa</taxon>
        <taxon>Cnidaria</taxon>
        <taxon>Anthozoa</taxon>
        <taxon>Octocorallia</taxon>
        <taxon>Malacalcyonacea</taxon>
        <taxon>Plexauridae</taxon>
        <taxon>Paramuricea</taxon>
    </lineage>
</organism>
<dbReference type="InterPro" id="IPR005312">
    <property type="entry name" value="DUF1759"/>
</dbReference>
<dbReference type="OrthoDB" id="8056668at2759"/>
<feature type="region of interest" description="Disordered" evidence="2">
    <location>
        <begin position="91"/>
        <end position="118"/>
    </location>
</feature>
<feature type="compositionally biased region" description="Low complexity" evidence="2">
    <location>
        <begin position="91"/>
        <end position="116"/>
    </location>
</feature>
<dbReference type="EMBL" id="CACRXK020011612">
    <property type="protein sequence ID" value="CAB4021769.1"/>
    <property type="molecule type" value="Genomic_DNA"/>
</dbReference>
<name>A0A7D9J4E3_PARCT</name>
<evidence type="ECO:0000313" key="4">
    <source>
        <dbReference type="Proteomes" id="UP001152795"/>
    </source>
</evidence>
<feature type="region of interest" description="Disordered" evidence="2">
    <location>
        <begin position="487"/>
        <end position="512"/>
    </location>
</feature>